<name>A0A9W6YDM6_9STRA</name>
<evidence type="ECO:0000256" key="1">
    <source>
        <dbReference type="SAM" id="MobiDB-lite"/>
    </source>
</evidence>
<feature type="compositionally biased region" description="Low complexity" evidence="1">
    <location>
        <begin position="33"/>
        <end position="55"/>
    </location>
</feature>
<feature type="compositionally biased region" description="Polar residues" evidence="1">
    <location>
        <begin position="21"/>
        <end position="32"/>
    </location>
</feature>
<proteinExistence type="predicted"/>
<keyword evidence="3" id="KW-1185">Reference proteome</keyword>
<dbReference type="EMBL" id="BSXT01005164">
    <property type="protein sequence ID" value="GMF59937.1"/>
    <property type="molecule type" value="Genomic_DNA"/>
</dbReference>
<sequence length="118" mass="11954">MAPPLGPSSLGGISPSHLARTGSTDLSVSSQPSTRLSGGTGSGSSEEASALDGAGLSQSSEIGSLSATGEVIDMGAGISGKFTEWVSLRTIHITPHWCSETVFSQSSFERKVSQGSRV</sequence>
<evidence type="ECO:0000313" key="2">
    <source>
        <dbReference type="EMBL" id="GMF59937.1"/>
    </source>
</evidence>
<comment type="caution">
    <text evidence="2">The sequence shown here is derived from an EMBL/GenBank/DDBJ whole genome shotgun (WGS) entry which is preliminary data.</text>
</comment>
<dbReference type="Proteomes" id="UP001165121">
    <property type="component" value="Unassembled WGS sequence"/>
</dbReference>
<evidence type="ECO:0000313" key="3">
    <source>
        <dbReference type="Proteomes" id="UP001165121"/>
    </source>
</evidence>
<organism evidence="2 3">
    <name type="scientific">Phytophthora fragariaefolia</name>
    <dbReference type="NCBI Taxonomy" id="1490495"/>
    <lineage>
        <taxon>Eukaryota</taxon>
        <taxon>Sar</taxon>
        <taxon>Stramenopiles</taxon>
        <taxon>Oomycota</taxon>
        <taxon>Peronosporomycetes</taxon>
        <taxon>Peronosporales</taxon>
        <taxon>Peronosporaceae</taxon>
        <taxon>Phytophthora</taxon>
    </lineage>
</organism>
<protein>
    <submittedName>
        <fullName evidence="2">Unnamed protein product</fullName>
    </submittedName>
</protein>
<feature type="region of interest" description="Disordered" evidence="1">
    <location>
        <begin position="1"/>
        <end position="59"/>
    </location>
</feature>
<feature type="compositionally biased region" description="Low complexity" evidence="1">
    <location>
        <begin position="7"/>
        <end position="18"/>
    </location>
</feature>
<gene>
    <name evidence="2" type="ORF">Pfra01_002599300</name>
</gene>
<accession>A0A9W6YDM6</accession>
<reference evidence="2" key="1">
    <citation type="submission" date="2023-04" db="EMBL/GenBank/DDBJ databases">
        <title>Phytophthora fragariaefolia NBRC 109709.</title>
        <authorList>
            <person name="Ichikawa N."/>
            <person name="Sato H."/>
            <person name="Tonouchi N."/>
        </authorList>
    </citation>
    <scope>NUCLEOTIDE SEQUENCE</scope>
    <source>
        <strain evidence="2">NBRC 109709</strain>
    </source>
</reference>
<dbReference type="AlphaFoldDB" id="A0A9W6YDM6"/>